<organism evidence="11">
    <name type="scientific">marine metagenome</name>
    <dbReference type="NCBI Taxonomy" id="408172"/>
    <lineage>
        <taxon>unclassified sequences</taxon>
        <taxon>metagenomes</taxon>
        <taxon>ecological metagenomes</taxon>
    </lineage>
</organism>
<dbReference type="GO" id="GO:0103117">
    <property type="term" value="F:UDP-3-O-acyl-N-acetylglucosamine deacetylase activity"/>
    <property type="evidence" value="ECO:0007669"/>
    <property type="project" value="UniProtKB-EC"/>
</dbReference>
<dbReference type="EC" id="3.5.1.108" evidence="3"/>
<gene>
    <name evidence="11" type="ORF">METZ01_LOCUS7524</name>
</gene>
<evidence type="ECO:0000313" key="11">
    <source>
        <dbReference type="EMBL" id="SUZ54670.1"/>
    </source>
</evidence>
<dbReference type="InterPro" id="IPR011334">
    <property type="entry name" value="UDP-acyl_GlcNac_deAcase_C"/>
</dbReference>
<evidence type="ECO:0000256" key="3">
    <source>
        <dbReference type="ARBA" id="ARBA00012745"/>
    </source>
</evidence>
<dbReference type="PANTHER" id="PTHR33694:SF1">
    <property type="entry name" value="UDP-3-O-ACYL-N-ACETYLGLUCOSAMINE DEACETYLASE 1, MITOCHONDRIAL-RELATED"/>
    <property type="match status" value="1"/>
</dbReference>
<reference evidence="11" key="1">
    <citation type="submission" date="2018-05" db="EMBL/GenBank/DDBJ databases">
        <authorList>
            <person name="Lanie J.A."/>
            <person name="Ng W.-L."/>
            <person name="Kazmierczak K.M."/>
            <person name="Andrzejewski T.M."/>
            <person name="Davidsen T.M."/>
            <person name="Wayne K.J."/>
            <person name="Tettelin H."/>
            <person name="Glass J.I."/>
            <person name="Rusch D."/>
            <person name="Podicherti R."/>
            <person name="Tsui H.-C.T."/>
            <person name="Winkler M.E."/>
        </authorList>
    </citation>
    <scope>NUCLEOTIDE SEQUENCE</scope>
</reference>
<accession>A0A381NJE0</accession>
<keyword evidence="6" id="KW-0479">Metal-binding</keyword>
<dbReference type="Gene3D" id="3.30.1700.10">
    <property type="entry name" value="lpxc deacetylase, domain 2"/>
    <property type="match status" value="1"/>
</dbReference>
<dbReference type="HAMAP" id="MF_00388">
    <property type="entry name" value="LpxC"/>
    <property type="match status" value="1"/>
</dbReference>
<keyword evidence="4" id="KW-0444">Lipid biosynthesis</keyword>
<keyword evidence="5" id="KW-0441">Lipid A biosynthesis</keyword>
<dbReference type="AlphaFoldDB" id="A0A381NJE0"/>
<dbReference type="PANTHER" id="PTHR33694">
    <property type="entry name" value="UDP-3-O-ACYL-N-ACETYLGLUCOSAMINE DEACETYLASE 1, MITOCHONDRIAL-RELATED"/>
    <property type="match status" value="1"/>
</dbReference>
<proteinExistence type="inferred from homology"/>
<dbReference type="Gene3D" id="3.30.230.20">
    <property type="entry name" value="lpxc deacetylase, domain 1"/>
    <property type="match status" value="1"/>
</dbReference>
<dbReference type="UniPathway" id="UPA00359">
    <property type="reaction ID" value="UER00478"/>
</dbReference>
<evidence type="ECO:0000256" key="10">
    <source>
        <dbReference type="ARBA" id="ARBA00024535"/>
    </source>
</evidence>
<comment type="cofactor">
    <cofactor evidence="1">
        <name>Zn(2+)</name>
        <dbReference type="ChEBI" id="CHEBI:29105"/>
    </cofactor>
</comment>
<evidence type="ECO:0000256" key="8">
    <source>
        <dbReference type="ARBA" id="ARBA00022833"/>
    </source>
</evidence>
<protein>
    <recommendedName>
        <fullName evidence="3">UDP-3-O-acyl-N-acetylglucosamine deacetylase</fullName>
        <ecNumber evidence="3">3.5.1.108</ecNumber>
    </recommendedName>
</protein>
<evidence type="ECO:0000256" key="4">
    <source>
        <dbReference type="ARBA" id="ARBA00022516"/>
    </source>
</evidence>
<evidence type="ECO:0000256" key="2">
    <source>
        <dbReference type="ARBA" id="ARBA00005002"/>
    </source>
</evidence>
<evidence type="ECO:0000256" key="9">
    <source>
        <dbReference type="ARBA" id="ARBA00023098"/>
    </source>
</evidence>
<dbReference type="Pfam" id="PF03331">
    <property type="entry name" value="LpxC"/>
    <property type="match status" value="1"/>
</dbReference>
<dbReference type="InterPro" id="IPR004463">
    <property type="entry name" value="UDP-acyl_GlcNac_deAcase"/>
</dbReference>
<sequence>MHFQQTLRRSVTCAGIGLHSGHKVSLSLKAGSPDSGIRFRRADLGGHEIPAMVKNVSGIHYATGLEVESASVETVEHLLAALISMGVDNVIIELNQREVPIMDGSAAPFVYLVQEAGTRRQAKARRFLKVTRPISLSMGDKQIALYPSEHFKITYSISFDHPLLEHQSREIQLNEESFVDQIAPARTFGFLKEVERLRRQGLALGGSLDNAIVLSESGVLNRSLRFEDEFVRHKILDAIGDLALVGYPLIGHLVVNRGGHALHTAFASMVLENDEAWELVESTVDEATGAPALVPVKSTT</sequence>
<dbReference type="GO" id="GO:0046872">
    <property type="term" value="F:metal ion binding"/>
    <property type="evidence" value="ECO:0007669"/>
    <property type="project" value="UniProtKB-KW"/>
</dbReference>
<dbReference type="InterPro" id="IPR020568">
    <property type="entry name" value="Ribosomal_Su5_D2-typ_SF"/>
</dbReference>
<comment type="catalytic activity">
    <reaction evidence="10">
        <text>a UDP-3-O-[(3R)-3-hydroxyacyl]-N-acetyl-alpha-D-glucosamine + H2O = a UDP-3-O-[(3R)-3-hydroxyacyl]-alpha-D-glucosamine + acetate</text>
        <dbReference type="Rhea" id="RHEA:67816"/>
        <dbReference type="ChEBI" id="CHEBI:15377"/>
        <dbReference type="ChEBI" id="CHEBI:30089"/>
        <dbReference type="ChEBI" id="CHEBI:137740"/>
        <dbReference type="ChEBI" id="CHEBI:173225"/>
        <dbReference type="EC" id="3.5.1.108"/>
    </reaction>
</comment>
<dbReference type="SUPFAM" id="SSF54211">
    <property type="entry name" value="Ribosomal protein S5 domain 2-like"/>
    <property type="match status" value="2"/>
</dbReference>
<dbReference type="InterPro" id="IPR015870">
    <property type="entry name" value="UDP-acyl_N-AcGlcN_deAcase_N"/>
</dbReference>
<evidence type="ECO:0000256" key="5">
    <source>
        <dbReference type="ARBA" id="ARBA00022556"/>
    </source>
</evidence>
<dbReference type="GO" id="GO:0009245">
    <property type="term" value="P:lipid A biosynthetic process"/>
    <property type="evidence" value="ECO:0007669"/>
    <property type="project" value="UniProtKB-KW"/>
</dbReference>
<dbReference type="EMBL" id="UINC01000400">
    <property type="protein sequence ID" value="SUZ54670.1"/>
    <property type="molecule type" value="Genomic_DNA"/>
</dbReference>
<dbReference type="GO" id="GO:0016020">
    <property type="term" value="C:membrane"/>
    <property type="evidence" value="ECO:0007669"/>
    <property type="project" value="GOC"/>
</dbReference>
<dbReference type="NCBIfam" id="TIGR00325">
    <property type="entry name" value="lpxC"/>
    <property type="match status" value="1"/>
</dbReference>
<keyword evidence="8" id="KW-0862">Zinc</keyword>
<name>A0A381NJE0_9ZZZZ</name>
<comment type="pathway">
    <text evidence="2">Glycolipid biosynthesis; lipid IV(A) biosynthesis; lipid IV(A) from (3R)-3-hydroxytetradecanoyl-[acyl-carrier-protein] and UDP-N-acetyl-alpha-D-glucosamine: step 2/6.</text>
</comment>
<keyword evidence="7" id="KW-0378">Hydrolase</keyword>
<evidence type="ECO:0000256" key="7">
    <source>
        <dbReference type="ARBA" id="ARBA00022801"/>
    </source>
</evidence>
<evidence type="ECO:0000256" key="6">
    <source>
        <dbReference type="ARBA" id="ARBA00022723"/>
    </source>
</evidence>
<keyword evidence="9" id="KW-0443">Lipid metabolism</keyword>
<evidence type="ECO:0000256" key="1">
    <source>
        <dbReference type="ARBA" id="ARBA00001947"/>
    </source>
</evidence>